<feature type="transmembrane region" description="Helical" evidence="10">
    <location>
        <begin position="39"/>
        <end position="56"/>
    </location>
</feature>
<evidence type="ECO:0000256" key="4">
    <source>
        <dbReference type="ARBA" id="ARBA00022475"/>
    </source>
</evidence>
<keyword evidence="8 10" id="KW-0975">Bacterial flagellum</keyword>
<dbReference type="EMBL" id="PGET01000001">
    <property type="protein sequence ID" value="PJJ31166.1"/>
    <property type="molecule type" value="Genomic_DNA"/>
</dbReference>
<evidence type="ECO:0000256" key="10">
    <source>
        <dbReference type="RuleBase" id="RU362071"/>
    </source>
</evidence>
<evidence type="ECO:0000313" key="11">
    <source>
        <dbReference type="EMBL" id="PJJ31166.1"/>
    </source>
</evidence>
<protein>
    <recommendedName>
        <fullName evidence="3 9">Flagellar biosynthetic protein FliR</fullName>
    </recommendedName>
</protein>
<accession>A0A2M8ZCJ9</accession>
<organism evidence="11 12">
    <name type="scientific">[Clostridium] celerecrescens 18A</name>
    <dbReference type="NCBI Taxonomy" id="1286362"/>
    <lineage>
        <taxon>Bacteria</taxon>
        <taxon>Bacillati</taxon>
        <taxon>Bacillota</taxon>
        <taxon>Clostridia</taxon>
        <taxon>Lachnospirales</taxon>
        <taxon>Lachnospiraceae</taxon>
        <taxon>Lacrimispora</taxon>
    </lineage>
</organism>
<feature type="transmembrane region" description="Helical" evidence="10">
    <location>
        <begin position="208"/>
        <end position="228"/>
    </location>
</feature>
<dbReference type="NCBIfam" id="TIGR01400">
    <property type="entry name" value="fliR"/>
    <property type="match status" value="1"/>
</dbReference>
<dbReference type="RefSeq" id="WP_100307326.1">
    <property type="nucleotide sequence ID" value="NZ_PGET01000001.1"/>
</dbReference>
<keyword evidence="6 10" id="KW-1133">Transmembrane helix</keyword>
<dbReference type="PANTHER" id="PTHR30065:SF1">
    <property type="entry name" value="SURFACE PRESENTATION OF ANTIGENS PROTEIN SPAR"/>
    <property type="match status" value="1"/>
</dbReference>
<keyword evidence="11" id="KW-0282">Flagellum</keyword>
<evidence type="ECO:0000256" key="6">
    <source>
        <dbReference type="ARBA" id="ARBA00022989"/>
    </source>
</evidence>
<keyword evidence="4 10" id="KW-1003">Cell membrane</keyword>
<feature type="transmembrane region" description="Helical" evidence="10">
    <location>
        <begin position="117"/>
        <end position="135"/>
    </location>
</feature>
<dbReference type="InterPro" id="IPR002010">
    <property type="entry name" value="T3SS_IM_R"/>
</dbReference>
<evidence type="ECO:0000256" key="2">
    <source>
        <dbReference type="ARBA" id="ARBA00009772"/>
    </source>
</evidence>
<evidence type="ECO:0000256" key="1">
    <source>
        <dbReference type="ARBA" id="ARBA00002578"/>
    </source>
</evidence>
<comment type="function">
    <text evidence="1 10">Role in flagellar biosynthesis.</text>
</comment>
<comment type="similarity">
    <text evidence="2 10">Belongs to the FliR/MopE/SpaR family.</text>
</comment>
<dbReference type="InterPro" id="IPR006303">
    <property type="entry name" value="FliR"/>
</dbReference>
<feature type="transmembrane region" description="Helical" evidence="10">
    <location>
        <begin position="76"/>
        <end position="96"/>
    </location>
</feature>
<keyword evidence="7 10" id="KW-0472">Membrane</keyword>
<comment type="caution">
    <text evidence="11">The sequence shown here is derived from an EMBL/GenBank/DDBJ whole genome shotgun (WGS) entry which is preliminary data.</text>
</comment>
<keyword evidence="11" id="KW-0966">Cell projection</keyword>
<evidence type="ECO:0000256" key="9">
    <source>
        <dbReference type="NCBIfam" id="TIGR01400"/>
    </source>
</evidence>
<dbReference type="PRINTS" id="PR00953">
    <property type="entry name" value="TYPE3IMRPROT"/>
</dbReference>
<name>A0A2M8ZCJ9_9FIRM</name>
<evidence type="ECO:0000256" key="8">
    <source>
        <dbReference type="ARBA" id="ARBA00023143"/>
    </source>
</evidence>
<evidence type="ECO:0000256" key="3">
    <source>
        <dbReference type="ARBA" id="ARBA00021717"/>
    </source>
</evidence>
<keyword evidence="5 10" id="KW-0812">Transmembrane</keyword>
<keyword evidence="11" id="KW-0969">Cilium</keyword>
<feature type="transmembrane region" description="Helical" evidence="10">
    <location>
        <begin position="6"/>
        <end position="27"/>
    </location>
</feature>
<sequence length="253" mass="28164">MPEIGQMMLFSLIFMRMSGFILLNPIWGRKNIPAQVKGGMIMVFTLLIYSFSSAQVPEPVNSIEFAVLLLKELAVGFAIGFVMELFLMIITFAGTIMDFQMGLSMAMIYDPQTNAQIALTGTLYQAYFILLFFAVDGHLALFRLLINSAEIVPYGQVVLGSRAAWAMLEIFIQCITMAVKFAFPLIAIEFLTEIAVGVLMKIIPQINVFVVNIQAKIAIGFIMLIFLFSPMTDYVGGVISQMLLTVQDIIRLL</sequence>
<dbReference type="AlphaFoldDB" id="A0A2M8ZCJ9"/>
<dbReference type="GO" id="GO:0044780">
    <property type="term" value="P:bacterial-type flagellum assembly"/>
    <property type="evidence" value="ECO:0007669"/>
    <property type="project" value="UniProtKB-UniRule"/>
</dbReference>
<evidence type="ECO:0000256" key="7">
    <source>
        <dbReference type="ARBA" id="ARBA00023136"/>
    </source>
</evidence>
<dbReference type="GO" id="GO:0009425">
    <property type="term" value="C:bacterial-type flagellum basal body"/>
    <property type="evidence" value="ECO:0007669"/>
    <property type="project" value="UniProtKB-SubCell"/>
</dbReference>
<evidence type="ECO:0000313" key="12">
    <source>
        <dbReference type="Proteomes" id="UP000231092"/>
    </source>
</evidence>
<reference evidence="11 12" key="1">
    <citation type="submission" date="2017-11" db="EMBL/GenBank/DDBJ databases">
        <title>Understudied soil microbes with underappreciated capabilities: Untangling the Clostridium saccharolyticum group.</title>
        <authorList>
            <person name="Leschine S."/>
        </authorList>
    </citation>
    <scope>NUCLEOTIDE SEQUENCE [LARGE SCALE GENOMIC DNA]</scope>
    <source>
        <strain evidence="11 12">18A</strain>
    </source>
</reference>
<dbReference type="PANTHER" id="PTHR30065">
    <property type="entry name" value="FLAGELLAR BIOSYNTHETIC PROTEIN FLIR"/>
    <property type="match status" value="1"/>
</dbReference>
<feature type="transmembrane region" description="Helical" evidence="10">
    <location>
        <begin position="170"/>
        <end position="196"/>
    </location>
</feature>
<dbReference type="GO" id="GO:0006605">
    <property type="term" value="P:protein targeting"/>
    <property type="evidence" value="ECO:0007669"/>
    <property type="project" value="UniProtKB-UniRule"/>
</dbReference>
<evidence type="ECO:0000256" key="5">
    <source>
        <dbReference type="ARBA" id="ARBA00022692"/>
    </source>
</evidence>
<dbReference type="OrthoDB" id="9807748at2"/>
<gene>
    <name evidence="11" type="ORF">H171_4806</name>
</gene>
<proteinExistence type="inferred from homology"/>
<dbReference type="Pfam" id="PF01311">
    <property type="entry name" value="Bac_export_1"/>
    <property type="match status" value="1"/>
</dbReference>
<dbReference type="GO" id="GO:0005886">
    <property type="term" value="C:plasma membrane"/>
    <property type="evidence" value="ECO:0007669"/>
    <property type="project" value="UniProtKB-SubCell"/>
</dbReference>
<comment type="subcellular location">
    <subcellularLocation>
        <location evidence="10">Cell membrane</location>
        <topology evidence="10">Multi-pass membrane protein</topology>
    </subcellularLocation>
    <subcellularLocation>
        <location evidence="10">Bacterial flagellum basal body</location>
    </subcellularLocation>
</comment>
<dbReference type="Proteomes" id="UP000231092">
    <property type="component" value="Unassembled WGS sequence"/>
</dbReference>